<evidence type="ECO:0000259" key="7">
    <source>
        <dbReference type="Pfam" id="PF05175"/>
    </source>
</evidence>
<dbReference type="GO" id="GO:0032259">
    <property type="term" value="P:methylation"/>
    <property type="evidence" value="ECO:0007669"/>
    <property type="project" value="UniProtKB-KW"/>
</dbReference>
<keyword evidence="5 6" id="KW-0819">tRNA processing</keyword>
<dbReference type="HAMAP" id="MF_01872">
    <property type="entry name" value="tRNA_methyltr_YfiC"/>
    <property type="match status" value="1"/>
</dbReference>
<evidence type="ECO:0000256" key="1">
    <source>
        <dbReference type="ARBA" id="ARBA00022490"/>
    </source>
</evidence>
<comment type="function">
    <text evidence="6">Specifically methylates the adenine in position 37 of tRNA(1)(Val) (anticodon cmo5UAC).</text>
</comment>
<evidence type="ECO:0000256" key="2">
    <source>
        <dbReference type="ARBA" id="ARBA00022603"/>
    </source>
</evidence>
<dbReference type="InterPro" id="IPR002052">
    <property type="entry name" value="DNA_methylase_N6_adenine_CS"/>
</dbReference>
<keyword evidence="2 6" id="KW-0489">Methyltransferase</keyword>
<evidence type="ECO:0000256" key="4">
    <source>
        <dbReference type="ARBA" id="ARBA00022691"/>
    </source>
</evidence>
<dbReference type="InterPro" id="IPR050210">
    <property type="entry name" value="tRNA_Adenine-N(6)_MTase"/>
</dbReference>
<dbReference type="PROSITE" id="PS00092">
    <property type="entry name" value="N6_MTASE"/>
    <property type="match status" value="1"/>
</dbReference>
<keyword evidence="1 6" id="KW-0963">Cytoplasm</keyword>
<comment type="subcellular location">
    <subcellularLocation>
        <location evidence="6">Cytoplasm</location>
    </subcellularLocation>
</comment>
<dbReference type="Gene3D" id="3.40.50.150">
    <property type="entry name" value="Vaccinia Virus protein VP39"/>
    <property type="match status" value="1"/>
</dbReference>
<proteinExistence type="inferred from homology"/>
<protein>
    <recommendedName>
        <fullName evidence="6">tRNA1(Val) (adenine(37)-N6)-methyltransferase</fullName>
        <ecNumber evidence="6">2.1.1.223</ecNumber>
    </recommendedName>
    <alternativeName>
        <fullName evidence="6">tRNA m6A37 methyltransferase</fullName>
    </alternativeName>
</protein>
<dbReference type="InterPro" id="IPR022882">
    <property type="entry name" value="tRNA_adenine-N6_MeTrfase"/>
</dbReference>
<accession>A0ABX7G123</accession>
<dbReference type="PANTHER" id="PTHR47739">
    <property type="entry name" value="TRNA1(VAL) (ADENINE(37)-N6)-METHYLTRANSFERASE"/>
    <property type="match status" value="1"/>
</dbReference>
<dbReference type="EC" id="2.1.1.223" evidence="6"/>
<dbReference type="GO" id="GO:0008168">
    <property type="term" value="F:methyltransferase activity"/>
    <property type="evidence" value="ECO:0007669"/>
    <property type="project" value="UniProtKB-KW"/>
</dbReference>
<reference evidence="8 9" key="1">
    <citation type="journal article" date="2012" name="Antonie Van Leeuwenhoek">
        <title>Shewanella litorisediminis sp. nov., a gammaproteobacterium isolated from a tidal flat sediment.</title>
        <authorList>
            <person name="Lee M.H."/>
            <person name="Yoon J.H."/>
        </authorList>
    </citation>
    <scope>NUCLEOTIDE SEQUENCE [LARGE SCALE GENOMIC DNA]</scope>
    <source>
        <strain evidence="8 9">SMK1-12</strain>
    </source>
</reference>
<evidence type="ECO:0000256" key="5">
    <source>
        <dbReference type="ARBA" id="ARBA00022694"/>
    </source>
</evidence>
<dbReference type="EMBL" id="CP069213">
    <property type="protein sequence ID" value="QRH01004.1"/>
    <property type="molecule type" value="Genomic_DNA"/>
</dbReference>
<gene>
    <name evidence="8" type="ORF">JQC75_14200</name>
</gene>
<comment type="catalytic activity">
    <reaction evidence="6">
        <text>adenosine(37) in tRNA1(Val) + S-adenosyl-L-methionine = N(6)-methyladenosine(37) in tRNA1(Val) + S-adenosyl-L-homocysteine + H(+)</text>
        <dbReference type="Rhea" id="RHEA:43160"/>
        <dbReference type="Rhea" id="RHEA-COMP:10369"/>
        <dbReference type="Rhea" id="RHEA-COMP:10370"/>
        <dbReference type="ChEBI" id="CHEBI:15378"/>
        <dbReference type="ChEBI" id="CHEBI:57856"/>
        <dbReference type="ChEBI" id="CHEBI:59789"/>
        <dbReference type="ChEBI" id="CHEBI:74411"/>
        <dbReference type="ChEBI" id="CHEBI:74449"/>
        <dbReference type="EC" id="2.1.1.223"/>
    </reaction>
</comment>
<dbReference type="RefSeq" id="WP_203324699.1">
    <property type="nucleotide sequence ID" value="NZ_CP069213.1"/>
</dbReference>
<evidence type="ECO:0000313" key="8">
    <source>
        <dbReference type="EMBL" id="QRH01004.1"/>
    </source>
</evidence>
<keyword evidence="4 6" id="KW-0949">S-adenosyl-L-methionine</keyword>
<evidence type="ECO:0000256" key="3">
    <source>
        <dbReference type="ARBA" id="ARBA00022679"/>
    </source>
</evidence>
<evidence type="ECO:0000313" key="9">
    <source>
        <dbReference type="Proteomes" id="UP000596252"/>
    </source>
</evidence>
<dbReference type="InterPro" id="IPR007848">
    <property type="entry name" value="Small_mtfrase_dom"/>
</dbReference>
<dbReference type="InterPro" id="IPR029063">
    <property type="entry name" value="SAM-dependent_MTases_sf"/>
</dbReference>
<evidence type="ECO:0000256" key="6">
    <source>
        <dbReference type="HAMAP-Rule" id="MF_01872"/>
    </source>
</evidence>
<organism evidence="8 9">
    <name type="scientific">Shewanella litorisediminis</name>
    <dbReference type="NCBI Taxonomy" id="1173586"/>
    <lineage>
        <taxon>Bacteria</taxon>
        <taxon>Pseudomonadati</taxon>
        <taxon>Pseudomonadota</taxon>
        <taxon>Gammaproteobacteria</taxon>
        <taxon>Alteromonadales</taxon>
        <taxon>Shewanellaceae</taxon>
        <taxon>Shewanella</taxon>
    </lineage>
</organism>
<name>A0ABX7G123_9GAMM</name>
<dbReference type="PANTHER" id="PTHR47739:SF1">
    <property type="entry name" value="TRNA1(VAL) (ADENINE(37)-N6)-METHYLTRANSFERASE"/>
    <property type="match status" value="1"/>
</dbReference>
<keyword evidence="9" id="KW-1185">Reference proteome</keyword>
<sequence>MGFSFKAFHVDDFGCGMPVSTDAVLLGAWANLYGAETVLDLGAGSGLLALMAAQRCNAPITAIEIDPVAANACRANIAASPWPDRITLIEADATDTTVLAGKVFTHILCNPPYFETGPLSEKPGRALARHTGSLGFSVLCHLIAAHLRADGLASLVLPVESEVTFRQALTHAGLGIRQRVEVSTVEGKPPRRLLLALGQGDGPCENESLAIRDIHGCYTEAMTALTRDFYLKL</sequence>
<dbReference type="Pfam" id="PF05175">
    <property type="entry name" value="MTS"/>
    <property type="match status" value="1"/>
</dbReference>
<dbReference type="SUPFAM" id="SSF53335">
    <property type="entry name" value="S-adenosyl-L-methionine-dependent methyltransferases"/>
    <property type="match status" value="1"/>
</dbReference>
<feature type="domain" description="Methyltransferase small" evidence="7">
    <location>
        <begin position="35"/>
        <end position="116"/>
    </location>
</feature>
<dbReference type="CDD" id="cd02440">
    <property type="entry name" value="AdoMet_MTases"/>
    <property type="match status" value="1"/>
</dbReference>
<keyword evidence="3 6" id="KW-0808">Transferase</keyword>
<comment type="similarity">
    <text evidence="6">Belongs to the methyltransferase superfamily. tRNA (adenine-N(6)-)-methyltransferase family.</text>
</comment>
<dbReference type="Proteomes" id="UP000596252">
    <property type="component" value="Chromosome"/>
</dbReference>